<evidence type="ECO:0008006" key="3">
    <source>
        <dbReference type="Google" id="ProtNLM"/>
    </source>
</evidence>
<name>S2R5H0_LACPA</name>
<comment type="caution">
    <text evidence="1">The sequence shown here is derived from an EMBL/GenBank/DDBJ whole genome shotgun (WGS) entry which is preliminary data.</text>
</comment>
<protein>
    <recommendedName>
        <fullName evidence="3">Bacteriocin immunity protein</fullName>
    </recommendedName>
</protein>
<proteinExistence type="predicted"/>
<reference evidence="1 2" key="1">
    <citation type="journal article" date="2013" name="PLoS ONE">
        <title>Lactobacillus paracasei comparative genomics: towards species pan-genome definition and exploitation of diversity.</title>
        <authorList>
            <person name="Smokvina T."/>
            <person name="Wels M."/>
            <person name="Polka J."/>
            <person name="Chervaux C."/>
            <person name="Brisse S."/>
            <person name="Boekhorst J."/>
            <person name="van Hylckama Vlieg J.E."/>
            <person name="Siezen R.J."/>
        </authorList>
    </citation>
    <scope>NUCLEOTIDE SEQUENCE [LARGE SCALE GENOMIC DNA]</scope>
    <source>
        <strain evidence="1 2">Lpp126</strain>
    </source>
</reference>
<dbReference type="Proteomes" id="UP000014243">
    <property type="component" value="Unassembled WGS sequence"/>
</dbReference>
<dbReference type="AlphaFoldDB" id="S2R5H0"/>
<dbReference type="CDD" id="cd21059">
    <property type="entry name" value="LciA-like"/>
    <property type="match status" value="1"/>
</dbReference>
<gene>
    <name evidence="1" type="ORF">Lpp126_14476</name>
</gene>
<sequence length="105" mass="11842">MSNNQKNSQVNQEILSALYDFVLNPSITDRERKIGLMAKADMEKGRYNVAVLNQTLISLQREAMKTGLSQDASKFYDGFQVLLNKNVPFGTNRGAMATMSSYLDW</sequence>
<dbReference type="EMBL" id="ANKC01001040">
    <property type="protein sequence ID" value="EPC72580.1"/>
    <property type="molecule type" value="Genomic_DNA"/>
</dbReference>
<evidence type="ECO:0000313" key="2">
    <source>
        <dbReference type="Proteomes" id="UP000014243"/>
    </source>
</evidence>
<dbReference type="PATRIC" id="fig|1256206.3.peg.2213"/>
<evidence type="ECO:0000313" key="1">
    <source>
        <dbReference type="EMBL" id="EPC72580.1"/>
    </source>
</evidence>
<accession>S2R5H0</accession>
<organism evidence="1 2">
    <name type="scientific">Lacticaseibacillus paracasei subsp. paracasei Lpp126</name>
    <dbReference type="NCBI Taxonomy" id="1256206"/>
    <lineage>
        <taxon>Bacteria</taxon>
        <taxon>Bacillati</taxon>
        <taxon>Bacillota</taxon>
        <taxon>Bacilli</taxon>
        <taxon>Lactobacillales</taxon>
        <taxon>Lactobacillaceae</taxon>
        <taxon>Lacticaseibacillus</taxon>
    </lineage>
</organism>